<accession>A0A934HV06</accession>
<feature type="compositionally biased region" description="Basic residues" evidence="1">
    <location>
        <begin position="24"/>
        <end position="37"/>
    </location>
</feature>
<gene>
    <name evidence="2" type="ORF">JAO82_12800</name>
</gene>
<feature type="region of interest" description="Disordered" evidence="1">
    <location>
        <begin position="1"/>
        <end position="42"/>
    </location>
</feature>
<dbReference type="AlphaFoldDB" id="A0A934HV06"/>
<proteinExistence type="predicted"/>
<evidence type="ECO:0000313" key="2">
    <source>
        <dbReference type="EMBL" id="MBI6630758.1"/>
    </source>
</evidence>
<evidence type="ECO:0000256" key="1">
    <source>
        <dbReference type="SAM" id="MobiDB-lite"/>
    </source>
</evidence>
<protein>
    <submittedName>
        <fullName evidence="2">Uncharacterized protein</fullName>
    </submittedName>
</protein>
<feature type="compositionally biased region" description="Polar residues" evidence="1">
    <location>
        <begin position="1"/>
        <end position="20"/>
    </location>
</feature>
<dbReference type="Proteomes" id="UP000613255">
    <property type="component" value="Unassembled WGS sequence"/>
</dbReference>
<keyword evidence="3" id="KW-1185">Reference proteome</keyword>
<dbReference type="EMBL" id="JAEIJD010000013">
    <property type="protein sequence ID" value="MBI6630758.1"/>
    <property type="molecule type" value="Genomic_DNA"/>
</dbReference>
<organism evidence="2 3">
    <name type="scientific">Pontibaca salina</name>
    <dbReference type="NCBI Taxonomy" id="2795731"/>
    <lineage>
        <taxon>Bacteria</taxon>
        <taxon>Pseudomonadati</taxon>
        <taxon>Pseudomonadota</taxon>
        <taxon>Alphaproteobacteria</taxon>
        <taxon>Rhodobacterales</taxon>
        <taxon>Roseobacteraceae</taxon>
        <taxon>Pontibaca</taxon>
    </lineage>
</organism>
<comment type="caution">
    <text evidence="2">The sequence shown here is derived from an EMBL/GenBank/DDBJ whole genome shotgun (WGS) entry which is preliminary data.</text>
</comment>
<evidence type="ECO:0000313" key="3">
    <source>
        <dbReference type="Proteomes" id="UP000613255"/>
    </source>
</evidence>
<dbReference type="RefSeq" id="WP_198686781.1">
    <property type="nucleotide sequence ID" value="NZ_JAEIJD010000013.1"/>
</dbReference>
<name>A0A934HV06_9RHOB</name>
<sequence length="191" mass="21694">MSTPRQSKANRANAQHSTGPKSAAGKRKVAQNARRHGLTTPPPWDQVTTWYRIITGNPQALPDLTSQDRREQAALRLAETEAQVERITQAERAHLMELHQRLGLDADLPRAARVLQRLTDRGLDYDDQDTMILLAQDAEDPDIAEAARLLARTSPTRPAALRQKMRTLSRYRRDAESARRTARKEWLRFAT</sequence>
<reference evidence="2" key="1">
    <citation type="submission" date="2020-12" db="EMBL/GenBank/DDBJ databases">
        <title>Pontibaca salina gen. nov., sp. nov., isolated from marine sediment.</title>
        <authorList>
            <person name="Bo J."/>
            <person name="Wang S."/>
            <person name="Song X."/>
            <person name="Du Z."/>
        </authorList>
    </citation>
    <scope>NUCLEOTIDE SEQUENCE</scope>
    <source>
        <strain evidence="2">S1109L</strain>
    </source>
</reference>